<keyword evidence="3" id="KW-1185">Reference proteome</keyword>
<feature type="region of interest" description="Disordered" evidence="1">
    <location>
        <begin position="1"/>
        <end position="59"/>
    </location>
</feature>
<dbReference type="SMR" id="A0A015MIL3"/>
<evidence type="ECO:0000256" key="1">
    <source>
        <dbReference type="SAM" id="MobiDB-lite"/>
    </source>
</evidence>
<evidence type="ECO:0000313" key="2">
    <source>
        <dbReference type="EMBL" id="EXX66668.1"/>
    </source>
</evidence>
<reference evidence="2 3" key="1">
    <citation type="submission" date="2014-02" db="EMBL/GenBank/DDBJ databases">
        <title>Single nucleus genome sequencing reveals high similarity among nuclei of an endomycorrhizal fungus.</title>
        <authorList>
            <person name="Lin K."/>
            <person name="Geurts R."/>
            <person name="Zhang Z."/>
            <person name="Limpens E."/>
            <person name="Saunders D.G."/>
            <person name="Mu D."/>
            <person name="Pang E."/>
            <person name="Cao H."/>
            <person name="Cha H."/>
            <person name="Lin T."/>
            <person name="Zhou Q."/>
            <person name="Shang Y."/>
            <person name="Li Y."/>
            <person name="Ivanov S."/>
            <person name="Sharma T."/>
            <person name="Velzen R.V."/>
            <person name="Ruijter N.D."/>
            <person name="Aanen D.K."/>
            <person name="Win J."/>
            <person name="Kamoun S."/>
            <person name="Bisseling T."/>
            <person name="Huang S."/>
        </authorList>
    </citation>
    <scope>NUCLEOTIDE SEQUENCE [LARGE SCALE GENOMIC DNA]</scope>
    <source>
        <strain evidence="3">DAOM197198w</strain>
    </source>
</reference>
<dbReference type="Proteomes" id="UP000022910">
    <property type="component" value="Unassembled WGS sequence"/>
</dbReference>
<dbReference type="HOGENOM" id="CLU_2962070_0_0_1"/>
<name>A0A015MIL3_RHIIW</name>
<sequence>MDNKFISRDTLQKRKARENETSSQRETRLAKQREITRQKRARENANAEEREVRDARNKE</sequence>
<gene>
    <name evidence="2" type="ORF">RirG_121560</name>
</gene>
<proteinExistence type="predicted"/>
<dbReference type="EMBL" id="JEMT01018506">
    <property type="protein sequence ID" value="EXX66668.1"/>
    <property type="molecule type" value="Genomic_DNA"/>
</dbReference>
<protein>
    <submittedName>
        <fullName evidence="2">Uncharacterized protein</fullName>
    </submittedName>
</protein>
<organism evidence="2 3">
    <name type="scientific">Rhizophagus irregularis (strain DAOM 197198w)</name>
    <name type="common">Glomus intraradices</name>
    <dbReference type="NCBI Taxonomy" id="1432141"/>
    <lineage>
        <taxon>Eukaryota</taxon>
        <taxon>Fungi</taxon>
        <taxon>Fungi incertae sedis</taxon>
        <taxon>Mucoromycota</taxon>
        <taxon>Glomeromycotina</taxon>
        <taxon>Glomeromycetes</taxon>
        <taxon>Glomerales</taxon>
        <taxon>Glomeraceae</taxon>
        <taxon>Rhizophagus</taxon>
    </lineage>
</organism>
<dbReference type="AlphaFoldDB" id="A0A015MIL3"/>
<comment type="caution">
    <text evidence="2">The sequence shown here is derived from an EMBL/GenBank/DDBJ whole genome shotgun (WGS) entry which is preliminary data.</text>
</comment>
<evidence type="ECO:0000313" key="3">
    <source>
        <dbReference type="Proteomes" id="UP000022910"/>
    </source>
</evidence>
<accession>A0A015MIL3</accession>